<evidence type="ECO:0000256" key="8">
    <source>
        <dbReference type="RuleBase" id="RU361233"/>
    </source>
</evidence>
<feature type="transmembrane region" description="Helical" evidence="8">
    <location>
        <begin position="102"/>
        <end position="121"/>
    </location>
</feature>
<keyword evidence="11" id="KW-1185">Reference proteome</keyword>
<evidence type="ECO:0000256" key="5">
    <source>
        <dbReference type="ARBA" id="ARBA00022692"/>
    </source>
</evidence>
<comment type="subunit">
    <text evidence="3 8">Homodimer and heterodimers.</text>
</comment>
<feature type="domain" description="Casparian strip membrane protein" evidence="9">
    <location>
        <begin position="4"/>
        <end position="153"/>
    </location>
</feature>
<feature type="transmembrane region" description="Helical" evidence="8">
    <location>
        <begin position="50"/>
        <end position="70"/>
    </location>
</feature>
<evidence type="ECO:0000259" key="9">
    <source>
        <dbReference type="Pfam" id="PF04535"/>
    </source>
</evidence>
<evidence type="ECO:0000256" key="3">
    <source>
        <dbReference type="ARBA" id="ARBA00011489"/>
    </source>
</evidence>
<evidence type="ECO:0000256" key="1">
    <source>
        <dbReference type="ARBA" id="ARBA00004651"/>
    </source>
</evidence>
<evidence type="ECO:0000256" key="4">
    <source>
        <dbReference type="ARBA" id="ARBA00022475"/>
    </source>
</evidence>
<protein>
    <recommendedName>
        <fullName evidence="8">CASP-like protein</fullName>
    </recommendedName>
</protein>
<dbReference type="InterPro" id="IPR006459">
    <property type="entry name" value="CASP/CASPL"/>
</dbReference>
<comment type="caution">
    <text evidence="10">The sequence shown here is derived from an EMBL/GenBank/DDBJ whole genome shotgun (WGS) entry which is preliminary data.</text>
</comment>
<dbReference type="NCBIfam" id="TIGR01569">
    <property type="entry name" value="A_tha_TIGR01569"/>
    <property type="match status" value="1"/>
</dbReference>
<feature type="transmembrane region" description="Helical" evidence="8">
    <location>
        <begin position="141"/>
        <end position="167"/>
    </location>
</feature>
<comment type="subcellular location">
    <subcellularLocation>
        <location evidence="1 8">Cell membrane</location>
        <topology evidence="1 8">Multi-pass membrane protein</topology>
    </subcellularLocation>
</comment>
<sequence>MGSKVLRAESVLRILSLVFAAMTALLVGLDTQTKTVFFVTRTATVKDMEALWVMTVVFSVAAGYHLLHLFRCMAFTWLGKNPCDCNKFVAWLYFVLDQGSTYTTFGATMAALQAALVGLFGVGSLQWSKLCNIYTRFCDQIAGGIICGLVATLVMAVVSAISAHRLFQLYPRTRRSFPKSAGGGRLWLLF</sequence>
<dbReference type="EMBL" id="PYDT01000001">
    <property type="protein sequence ID" value="THU72342.1"/>
    <property type="molecule type" value="Genomic_DNA"/>
</dbReference>
<dbReference type="Pfam" id="PF04535">
    <property type="entry name" value="CASP_dom"/>
    <property type="match status" value="1"/>
</dbReference>
<organism evidence="10 11">
    <name type="scientific">Musa balbisiana</name>
    <name type="common">Banana</name>
    <dbReference type="NCBI Taxonomy" id="52838"/>
    <lineage>
        <taxon>Eukaryota</taxon>
        <taxon>Viridiplantae</taxon>
        <taxon>Streptophyta</taxon>
        <taxon>Embryophyta</taxon>
        <taxon>Tracheophyta</taxon>
        <taxon>Spermatophyta</taxon>
        <taxon>Magnoliopsida</taxon>
        <taxon>Liliopsida</taxon>
        <taxon>Zingiberales</taxon>
        <taxon>Musaceae</taxon>
        <taxon>Musa</taxon>
    </lineage>
</organism>
<accession>A0A4S8KB80</accession>
<feature type="transmembrane region" description="Helical" evidence="8">
    <location>
        <begin position="12"/>
        <end position="30"/>
    </location>
</feature>
<keyword evidence="6 8" id="KW-1133">Transmembrane helix</keyword>
<proteinExistence type="inferred from homology"/>
<evidence type="ECO:0000313" key="11">
    <source>
        <dbReference type="Proteomes" id="UP000317650"/>
    </source>
</evidence>
<evidence type="ECO:0000256" key="6">
    <source>
        <dbReference type="ARBA" id="ARBA00022989"/>
    </source>
</evidence>
<keyword evidence="4 8" id="KW-1003">Cell membrane</keyword>
<keyword evidence="5 8" id="KW-0812">Transmembrane</keyword>
<dbReference type="AlphaFoldDB" id="A0A4S8KB80"/>
<dbReference type="GO" id="GO:0005886">
    <property type="term" value="C:plasma membrane"/>
    <property type="evidence" value="ECO:0007669"/>
    <property type="project" value="UniProtKB-SubCell"/>
</dbReference>
<dbReference type="InterPro" id="IPR006702">
    <property type="entry name" value="CASP_dom"/>
</dbReference>
<name>A0A4S8KB80_MUSBA</name>
<keyword evidence="7 8" id="KW-0472">Membrane</keyword>
<dbReference type="PANTHER" id="PTHR33573:SF30">
    <property type="entry name" value="CASP-LIKE PROTEIN 2C1-RELATED"/>
    <property type="match status" value="1"/>
</dbReference>
<dbReference type="PANTHER" id="PTHR33573">
    <property type="entry name" value="CASP-LIKE PROTEIN 4A4"/>
    <property type="match status" value="1"/>
</dbReference>
<gene>
    <name evidence="10" type="ORF">C4D60_Mb04t11080</name>
</gene>
<comment type="similarity">
    <text evidence="2 8">Belongs to the Casparian strip membrane proteins (CASP) family.</text>
</comment>
<evidence type="ECO:0000256" key="7">
    <source>
        <dbReference type="ARBA" id="ARBA00023136"/>
    </source>
</evidence>
<reference evidence="10 11" key="1">
    <citation type="journal article" date="2019" name="Nat. Plants">
        <title>Genome sequencing of Musa balbisiana reveals subgenome evolution and function divergence in polyploid bananas.</title>
        <authorList>
            <person name="Yao X."/>
        </authorList>
    </citation>
    <scope>NUCLEOTIDE SEQUENCE [LARGE SCALE GENOMIC DNA]</scope>
    <source>
        <strain evidence="11">cv. DH-PKW</strain>
        <tissue evidence="10">Leaves</tissue>
    </source>
</reference>
<dbReference type="Proteomes" id="UP000317650">
    <property type="component" value="Chromosome 4"/>
</dbReference>
<evidence type="ECO:0000256" key="2">
    <source>
        <dbReference type="ARBA" id="ARBA00007651"/>
    </source>
</evidence>
<evidence type="ECO:0000313" key="10">
    <source>
        <dbReference type="EMBL" id="THU72342.1"/>
    </source>
</evidence>